<evidence type="ECO:0000313" key="6">
    <source>
        <dbReference type="EMBL" id="PZR15004.1"/>
    </source>
</evidence>
<evidence type="ECO:0000313" key="7">
    <source>
        <dbReference type="Proteomes" id="UP000249061"/>
    </source>
</evidence>
<feature type="transmembrane region" description="Helical" evidence="5">
    <location>
        <begin position="66"/>
        <end position="84"/>
    </location>
</feature>
<dbReference type="PANTHER" id="PTHR11785:SF512">
    <property type="entry name" value="SOBREMESA, ISOFORM B"/>
    <property type="match status" value="1"/>
</dbReference>
<feature type="transmembrane region" description="Helical" evidence="5">
    <location>
        <begin position="380"/>
        <end position="402"/>
    </location>
</feature>
<evidence type="ECO:0000256" key="2">
    <source>
        <dbReference type="ARBA" id="ARBA00022692"/>
    </source>
</evidence>
<feature type="transmembrane region" description="Helical" evidence="5">
    <location>
        <begin position="312"/>
        <end position="336"/>
    </location>
</feature>
<dbReference type="Gene3D" id="1.20.1740.10">
    <property type="entry name" value="Amino acid/polyamine transporter I"/>
    <property type="match status" value="1"/>
</dbReference>
<dbReference type="InterPro" id="IPR050598">
    <property type="entry name" value="AminoAcid_Transporter"/>
</dbReference>
<feature type="transmembrane region" description="Helical" evidence="5">
    <location>
        <begin position="438"/>
        <end position="456"/>
    </location>
</feature>
<feature type="transmembrane region" description="Helical" evidence="5">
    <location>
        <begin position="246"/>
        <end position="266"/>
    </location>
</feature>
<dbReference type="PIRSF" id="PIRSF006060">
    <property type="entry name" value="AA_transporter"/>
    <property type="match status" value="1"/>
</dbReference>
<keyword evidence="2 5" id="KW-0812">Transmembrane</keyword>
<feature type="transmembrane region" description="Helical" evidence="5">
    <location>
        <begin position="213"/>
        <end position="234"/>
    </location>
</feature>
<feature type="transmembrane region" description="Helical" evidence="5">
    <location>
        <begin position="147"/>
        <end position="167"/>
    </location>
</feature>
<sequence length="463" mass="48229">MRSGESATRSAAHTTHGALRTEVSRGHVSSLGLKSGIGLVVANMVGAGVFLSTGFMAQSLSPGQVLLAWVIGGVLAMCGARAYAEVARLVPEGGGEYRYLSRMMHPSLGYLAGWASLLVGFSAPTALDALAAGAFARAVFPALEPRIVGAALIVLLTFVHAQGLHTSARVQNVLVGLKVVLLVGFVAVGVGAGSLSWPTWIPPSPAEAPVSEILGSLFFIAFAFSGWNAAVYAADEFKEPEKTVPRAMLIGCLAVGFLYLVVNYIFVANLTPSQGTVVFKYDDFTSLKGQFEQVTLGQAVMATLLGPVAAKVMSAVMLLLFISAMSAMLLVGPRVYAAMAKDGFLPAFLGGKAGRPPTGAVVLQGAIALLLLFTHDVRSVLSNVGAILVLFAALTVLGLFAVRARGTKVSVVALVCAGVYVLSAVWMLFNGFKNSPTLLIWLAAVAVLGLGAFFVTNRQRARS</sequence>
<accession>A0A2W5VFX7</accession>
<dbReference type="GO" id="GO:0016020">
    <property type="term" value="C:membrane"/>
    <property type="evidence" value="ECO:0007669"/>
    <property type="project" value="UniProtKB-SubCell"/>
</dbReference>
<dbReference type="Proteomes" id="UP000249061">
    <property type="component" value="Unassembled WGS sequence"/>
</dbReference>
<dbReference type="InterPro" id="IPR002293">
    <property type="entry name" value="AA/rel_permease1"/>
</dbReference>
<gene>
    <name evidence="6" type="ORF">DI536_09510</name>
</gene>
<dbReference type="Pfam" id="PF13520">
    <property type="entry name" value="AA_permease_2"/>
    <property type="match status" value="1"/>
</dbReference>
<comment type="caution">
    <text evidence="6">The sequence shown here is derived from an EMBL/GenBank/DDBJ whole genome shotgun (WGS) entry which is preliminary data.</text>
</comment>
<dbReference type="EMBL" id="QFQP01000006">
    <property type="protein sequence ID" value="PZR15004.1"/>
    <property type="molecule type" value="Genomic_DNA"/>
</dbReference>
<keyword evidence="4 5" id="KW-0472">Membrane</keyword>
<reference evidence="6 7" key="1">
    <citation type="submission" date="2017-08" db="EMBL/GenBank/DDBJ databases">
        <title>Infants hospitalized years apart are colonized by the same room-sourced microbial strains.</title>
        <authorList>
            <person name="Brooks B."/>
            <person name="Olm M.R."/>
            <person name="Firek B.A."/>
            <person name="Baker R."/>
            <person name="Thomas B.C."/>
            <person name="Morowitz M.J."/>
            <person name="Banfield J.F."/>
        </authorList>
    </citation>
    <scope>NUCLEOTIDE SEQUENCE [LARGE SCALE GENOMIC DNA]</scope>
    <source>
        <strain evidence="6">S2_003_000_R2_14</strain>
    </source>
</reference>
<keyword evidence="3 5" id="KW-1133">Transmembrane helix</keyword>
<comment type="subcellular location">
    <subcellularLocation>
        <location evidence="1">Membrane</location>
        <topology evidence="1">Multi-pass membrane protein</topology>
    </subcellularLocation>
</comment>
<dbReference type="PANTHER" id="PTHR11785">
    <property type="entry name" value="AMINO ACID TRANSPORTER"/>
    <property type="match status" value="1"/>
</dbReference>
<dbReference type="GO" id="GO:0015179">
    <property type="term" value="F:L-amino acid transmembrane transporter activity"/>
    <property type="evidence" value="ECO:0007669"/>
    <property type="project" value="TreeGrafter"/>
</dbReference>
<feature type="transmembrane region" description="Helical" evidence="5">
    <location>
        <begin position="37"/>
        <end position="60"/>
    </location>
</feature>
<evidence type="ECO:0000256" key="5">
    <source>
        <dbReference type="SAM" id="Phobius"/>
    </source>
</evidence>
<evidence type="ECO:0000256" key="4">
    <source>
        <dbReference type="ARBA" id="ARBA00023136"/>
    </source>
</evidence>
<protein>
    <submittedName>
        <fullName evidence="6">Amino acid permease</fullName>
    </submittedName>
</protein>
<evidence type="ECO:0000256" key="3">
    <source>
        <dbReference type="ARBA" id="ARBA00022989"/>
    </source>
</evidence>
<evidence type="ECO:0000256" key="1">
    <source>
        <dbReference type="ARBA" id="ARBA00004141"/>
    </source>
</evidence>
<feature type="transmembrane region" description="Helical" evidence="5">
    <location>
        <begin position="409"/>
        <end position="432"/>
    </location>
</feature>
<feature type="transmembrane region" description="Helical" evidence="5">
    <location>
        <begin position="108"/>
        <end position="127"/>
    </location>
</feature>
<proteinExistence type="predicted"/>
<organism evidence="6 7">
    <name type="scientific">Archangium gephyra</name>
    <dbReference type="NCBI Taxonomy" id="48"/>
    <lineage>
        <taxon>Bacteria</taxon>
        <taxon>Pseudomonadati</taxon>
        <taxon>Myxococcota</taxon>
        <taxon>Myxococcia</taxon>
        <taxon>Myxococcales</taxon>
        <taxon>Cystobacterineae</taxon>
        <taxon>Archangiaceae</taxon>
        <taxon>Archangium</taxon>
    </lineage>
</organism>
<feature type="transmembrane region" description="Helical" evidence="5">
    <location>
        <begin position="179"/>
        <end position="201"/>
    </location>
</feature>
<dbReference type="AlphaFoldDB" id="A0A2W5VFX7"/>
<feature type="transmembrane region" description="Helical" evidence="5">
    <location>
        <begin position="357"/>
        <end position="374"/>
    </location>
</feature>
<name>A0A2W5VFX7_9BACT</name>